<feature type="region of interest" description="Disordered" evidence="1">
    <location>
        <begin position="348"/>
        <end position="367"/>
    </location>
</feature>
<dbReference type="EMBL" id="CAXLJL010000101">
    <property type="protein sequence ID" value="CAL5131709.1"/>
    <property type="molecule type" value="Genomic_DNA"/>
</dbReference>
<evidence type="ECO:0000313" key="3">
    <source>
        <dbReference type="Proteomes" id="UP001497525"/>
    </source>
</evidence>
<dbReference type="AlphaFoldDB" id="A0AAV2T3F8"/>
<feature type="compositionally biased region" description="Low complexity" evidence="1">
    <location>
        <begin position="353"/>
        <end position="362"/>
    </location>
</feature>
<feature type="compositionally biased region" description="Low complexity" evidence="1">
    <location>
        <begin position="243"/>
        <end position="262"/>
    </location>
</feature>
<feature type="region of interest" description="Disordered" evidence="1">
    <location>
        <begin position="228"/>
        <end position="286"/>
    </location>
</feature>
<sequence>MHPGSDLRNSARIDCHCKCYCHFSHGEPPDISAIQRCLSLLSRPSRQNLCTMEEKLPSGEKPHSTLPMCFCELYRPDDKKVSREPAKIPADLFDPNHLFMRFLNEQIGRRMETGQNQMPKQEKFPPNEYDLMPQPKSVMKTKEMEEPQRSCKTAWCPRERLARPRSSPYICSMESEGLFRATYIYHPERSEDGRNEGTYEIFQPFKQYKAPTAEKISKNKYVFGQPSFSHRSSSAFDSRRSRLSSSSKQKSRSTKSSISSARSSKRGKKKASSTLNEESTISFRSNENPVPELIEVYDESNAYDSVSALDDMPKPLDVAATVGEPDHQTTHSVSTAQEGVSLKVIGGKSGEFSSPTSSPPTSLKGETNRIPQLFVRYGCFIFEHRPWPTGGKTENSVR</sequence>
<organism evidence="2 3">
    <name type="scientific">Calicophoron daubneyi</name>
    <name type="common">Rumen fluke</name>
    <name type="synonym">Paramphistomum daubneyi</name>
    <dbReference type="NCBI Taxonomy" id="300641"/>
    <lineage>
        <taxon>Eukaryota</taxon>
        <taxon>Metazoa</taxon>
        <taxon>Spiralia</taxon>
        <taxon>Lophotrochozoa</taxon>
        <taxon>Platyhelminthes</taxon>
        <taxon>Trematoda</taxon>
        <taxon>Digenea</taxon>
        <taxon>Plagiorchiida</taxon>
        <taxon>Pronocephalata</taxon>
        <taxon>Paramphistomoidea</taxon>
        <taxon>Paramphistomidae</taxon>
        <taxon>Calicophoron</taxon>
    </lineage>
</organism>
<gene>
    <name evidence="2" type="ORF">CDAUBV1_LOCUS4217</name>
</gene>
<dbReference type="Proteomes" id="UP001497525">
    <property type="component" value="Unassembled WGS sequence"/>
</dbReference>
<feature type="compositionally biased region" description="Polar residues" evidence="1">
    <location>
        <begin position="274"/>
        <end position="286"/>
    </location>
</feature>
<name>A0AAV2T3F8_CALDB</name>
<proteinExistence type="predicted"/>
<protein>
    <submittedName>
        <fullName evidence="2">Uncharacterized protein</fullName>
    </submittedName>
</protein>
<evidence type="ECO:0000313" key="2">
    <source>
        <dbReference type="EMBL" id="CAL5131709.1"/>
    </source>
</evidence>
<reference evidence="2" key="1">
    <citation type="submission" date="2024-06" db="EMBL/GenBank/DDBJ databases">
        <authorList>
            <person name="Liu X."/>
            <person name="Lenzi L."/>
            <person name="Haldenby T S."/>
            <person name="Uol C."/>
        </authorList>
    </citation>
    <scope>NUCLEOTIDE SEQUENCE</scope>
</reference>
<comment type="caution">
    <text evidence="2">The sequence shown here is derived from an EMBL/GenBank/DDBJ whole genome shotgun (WGS) entry which is preliminary data.</text>
</comment>
<evidence type="ECO:0000256" key="1">
    <source>
        <dbReference type="SAM" id="MobiDB-lite"/>
    </source>
</evidence>
<accession>A0AAV2T3F8</accession>